<protein>
    <submittedName>
        <fullName evidence="10">Uncharacterized protein</fullName>
    </submittedName>
</protein>
<keyword evidence="11" id="KW-1185">Reference proteome</keyword>
<evidence type="ECO:0000256" key="2">
    <source>
        <dbReference type="ARBA" id="ARBA00022679"/>
    </source>
</evidence>
<feature type="compositionally biased region" description="Low complexity" evidence="9">
    <location>
        <begin position="8"/>
        <end position="23"/>
    </location>
</feature>
<dbReference type="AlphaFoldDB" id="A0A8U8BLS1"/>
<dbReference type="GO" id="GO:0001733">
    <property type="term" value="F:galactosylceramide sulfotransferase activity"/>
    <property type="evidence" value="ECO:0007669"/>
    <property type="project" value="InterPro"/>
</dbReference>
<feature type="compositionally biased region" description="Polar residues" evidence="9">
    <location>
        <begin position="42"/>
        <end position="55"/>
    </location>
</feature>
<proteinExistence type="predicted"/>
<accession>A0A8U8BLS1</accession>
<comment type="subcellular location">
    <subcellularLocation>
        <location evidence="1">Golgi apparatus membrane</location>
        <topology evidence="1">Single-pass type II membrane protein</topology>
    </subcellularLocation>
</comment>
<keyword evidence="8" id="KW-0325">Glycoprotein</keyword>
<dbReference type="Ensembl" id="ENSCPVT00000026250.1">
    <property type="protein sequence ID" value="ENSCPVP00000025459.1"/>
    <property type="gene ID" value="ENSCPVG00000016871.1"/>
</dbReference>
<dbReference type="PANTHER" id="PTHR14647">
    <property type="entry name" value="GALACTOSE-3-O-SULFOTRANSFERASE"/>
    <property type="match status" value="1"/>
</dbReference>
<dbReference type="Proteomes" id="UP000694382">
    <property type="component" value="Unassembled WGS sequence"/>
</dbReference>
<evidence type="ECO:0000256" key="9">
    <source>
        <dbReference type="SAM" id="MobiDB-lite"/>
    </source>
</evidence>
<evidence type="ECO:0000256" key="1">
    <source>
        <dbReference type="ARBA" id="ARBA00004323"/>
    </source>
</evidence>
<dbReference type="PANTHER" id="PTHR14647:SF57">
    <property type="entry name" value="GALACTOSE-3-O-SULFOTRANSFERASE 4"/>
    <property type="match status" value="1"/>
</dbReference>
<dbReference type="GO" id="GO:0000139">
    <property type="term" value="C:Golgi membrane"/>
    <property type="evidence" value="ECO:0007669"/>
    <property type="project" value="UniProtKB-SubCell"/>
</dbReference>
<evidence type="ECO:0000256" key="8">
    <source>
        <dbReference type="ARBA" id="ARBA00023180"/>
    </source>
</evidence>
<organism evidence="10 11">
    <name type="scientific">Geospiza parvula</name>
    <name type="common">Small tree-finch</name>
    <name type="synonym">Camarhynchus parvulus</name>
    <dbReference type="NCBI Taxonomy" id="87175"/>
    <lineage>
        <taxon>Eukaryota</taxon>
        <taxon>Metazoa</taxon>
        <taxon>Chordata</taxon>
        <taxon>Craniata</taxon>
        <taxon>Vertebrata</taxon>
        <taxon>Euteleostomi</taxon>
        <taxon>Archelosauria</taxon>
        <taxon>Archosauria</taxon>
        <taxon>Dinosauria</taxon>
        <taxon>Saurischia</taxon>
        <taxon>Theropoda</taxon>
        <taxon>Coelurosauria</taxon>
        <taxon>Aves</taxon>
        <taxon>Neognathae</taxon>
        <taxon>Neoaves</taxon>
        <taxon>Telluraves</taxon>
        <taxon>Australaves</taxon>
        <taxon>Passeriformes</taxon>
        <taxon>Thraupidae</taxon>
        <taxon>Camarhynchus</taxon>
    </lineage>
</organism>
<evidence type="ECO:0000256" key="7">
    <source>
        <dbReference type="ARBA" id="ARBA00023136"/>
    </source>
</evidence>
<dbReference type="Pfam" id="PF06990">
    <property type="entry name" value="Gal-3-0_sulfotr"/>
    <property type="match status" value="2"/>
</dbReference>
<keyword evidence="2" id="KW-0808">Transferase</keyword>
<dbReference type="InterPro" id="IPR009729">
    <property type="entry name" value="Gal-3-0_sulfotransfrase"/>
</dbReference>
<keyword evidence="3" id="KW-0812">Transmembrane</keyword>
<evidence type="ECO:0000256" key="6">
    <source>
        <dbReference type="ARBA" id="ARBA00023034"/>
    </source>
</evidence>
<reference evidence="10" key="1">
    <citation type="submission" date="2025-08" db="UniProtKB">
        <authorList>
            <consortium name="Ensembl"/>
        </authorList>
    </citation>
    <scope>IDENTIFICATION</scope>
</reference>
<dbReference type="GO" id="GO:0009247">
    <property type="term" value="P:glycolipid biosynthetic process"/>
    <property type="evidence" value="ECO:0007669"/>
    <property type="project" value="InterPro"/>
</dbReference>
<evidence type="ECO:0000256" key="3">
    <source>
        <dbReference type="ARBA" id="ARBA00022692"/>
    </source>
</evidence>
<feature type="region of interest" description="Disordered" evidence="9">
    <location>
        <begin position="1"/>
        <end position="55"/>
    </location>
</feature>
<keyword evidence="6" id="KW-0333">Golgi apparatus</keyword>
<evidence type="ECO:0000256" key="4">
    <source>
        <dbReference type="ARBA" id="ARBA00022968"/>
    </source>
</evidence>
<keyword evidence="5" id="KW-1133">Transmembrane helix</keyword>
<name>A0A8U8BLS1_GEOPR</name>
<sequence>RETPKTPNPTGETPKTPNPTETPQIPQRDPQNPKSHRETPKPTESGTHKTGGSSVLNLLSRYGESRRLRFALPRRYQFGYPAPFRAERVRGFSAGGRKFDIICHHMRFNLSEVRLGAKQGIWGKKGFGGFLGVFFGDFWGRGNHYARNLQWFDFGLPEAAEPARVPALLGELERVFPLVLLAERFDESLVLLRHRLCWPRDAVDLFPLTAAPAPGCPRGSWAPLAPGTSLDWALSTHFNRSFWRGSAPGWSGCGAERPSCGGAAQRPGALCLQGGAPCPPGAIARRALRPFPPPGAARHPGLQRCARGCGRPSPQNPRNLGIFLWNNFPKKLGMRFSKIPKVSPKISGISPKTTRNLGNFPPQKIWDWSPKISSSLRNFPVDLFLSPNLG</sequence>
<evidence type="ECO:0000313" key="10">
    <source>
        <dbReference type="Ensembl" id="ENSCPVP00000025459.1"/>
    </source>
</evidence>
<evidence type="ECO:0000313" key="11">
    <source>
        <dbReference type="Proteomes" id="UP000694382"/>
    </source>
</evidence>
<reference evidence="10" key="2">
    <citation type="submission" date="2025-09" db="UniProtKB">
        <authorList>
            <consortium name="Ensembl"/>
        </authorList>
    </citation>
    <scope>IDENTIFICATION</scope>
</reference>
<evidence type="ECO:0000256" key="5">
    <source>
        <dbReference type="ARBA" id="ARBA00022989"/>
    </source>
</evidence>
<keyword evidence="7" id="KW-0472">Membrane</keyword>
<keyword evidence="4" id="KW-0735">Signal-anchor</keyword>